<keyword evidence="2" id="KW-1185">Reference proteome</keyword>
<name>A0ABS6D0F8_9FIRM</name>
<protein>
    <submittedName>
        <fullName evidence="1">Uncharacterized protein</fullName>
    </submittedName>
</protein>
<evidence type="ECO:0000313" key="1">
    <source>
        <dbReference type="EMBL" id="MBU3874722.1"/>
    </source>
</evidence>
<accession>A0ABS6D0F8</accession>
<organism evidence="1 2">
    <name type="scientific">Faecalicatena faecalis</name>
    <dbReference type="NCBI Taxonomy" id="2726362"/>
    <lineage>
        <taxon>Bacteria</taxon>
        <taxon>Bacillati</taxon>
        <taxon>Bacillota</taxon>
        <taxon>Clostridia</taxon>
        <taxon>Lachnospirales</taxon>
        <taxon>Lachnospiraceae</taxon>
        <taxon>Faecalicatena</taxon>
    </lineage>
</organism>
<dbReference type="Proteomes" id="UP000723714">
    <property type="component" value="Unassembled WGS sequence"/>
</dbReference>
<reference evidence="1 2" key="1">
    <citation type="submission" date="2021-06" db="EMBL/GenBank/DDBJ databases">
        <title>Faecalicatena sp. nov. isolated from porcine feces.</title>
        <authorList>
            <person name="Oh B.S."/>
            <person name="Lee J.H."/>
        </authorList>
    </citation>
    <scope>NUCLEOTIDE SEQUENCE [LARGE SCALE GENOMIC DNA]</scope>
    <source>
        <strain evidence="1 2">AGMB00832</strain>
    </source>
</reference>
<dbReference type="RefSeq" id="WP_216239156.1">
    <property type="nucleotide sequence ID" value="NZ_JABACJ020000001.1"/>
</dbReference>
<evidence type="ECO:0000313" key="2">
    <source>
        <dbReference type="Proteomes" id="UP000723714"/>
    </source>
</evidence>
<gene>
    <name evidence="1" type="ORF">HGO97_002695</name>
</gene>
<dbReference type="EMBL" id="JABACJ020000001">
    <property type="protein sequence ID" value="MBU3874722.1"/>
    <property type="molecule type" value="Genomic_DNA"/>
</dbReference>
<proteinExistence type="predicted"/>
<comment type="caution">
    <text evidence="1">The sequence shown here is derived from an EMBL/GenBank/DDBJ whole genome shotgun (WGS) entry which is preliminary data.</text>
</comment>
<sequence>MSQSIVVSQGATFVVELQSMLGSSNYGWCLSSLPKGVVLLGIDTVPSPRFIGPVNQKFYFGACSCDQTLTLEFVVTASHYLQDIKDTYTVDVQIVPADKQQFVPYSENTIANVKYGYACADQDQMPIGKYGYPYEDQMPVVKYGYPCADQMPVVKYGYPCADQMPVVKYGYPCADQTPVMKYGYPDQPPVMKYGYPCGYNDAAGQVNQPFLRNSCTPDNQPFLRNSCAPDNQPFLRNSCAPDNQPFLRNTCGTDNQPFLRNSCAPTDQPFLRNDSDAMKTAMPYGMVYVTNSVEKYGFPYCG</sequence>